<gene>
    <name evidence="1" type="ordered locus">Bsph_1065</name>
</gene>
<dbReference type="AlphaFoldDB" id="B1HMA5"/>
<dbReference type="EnsemblBacteria" id="ACA38677">
    <property type="protein sequence ID" value="ACA38677"/>
    <property type="gene ID" value="Bsph_1065"/>
</dbReference>
<dbReference type="EMBL" id="CP000817">
    <property type="protein sequence ID" value="ACA38677.1"/>
    <property type="molecule type" value="Genomic_DNA"/>
</dbReference>
<organism evidence="1 2">
    <name type="scientific">Lysinibacillus sphaericus (strain C3-41)</name>
    <dbReference type="NCBI Taxonomy" id="444177"/>
    <lineage>
        <taxon>Bacteria</taxon>
        <taxon>Bacillati</taxon>
        <taxon>Bacillota</taxon>
        <taxon>Bacilli</taxon>
        <taxon>Bacillales</taxon>
        <taxon>Bacillaceae</taxon>
        <taxon>Lysinibacillus</taxon>
    </lineage>
</organism>
<dbReference type="Proteomes" id="UP000002164">
    <property type="component" value="Chromosome"/>
</dbReference>
<sequence length="41" mass="4845">MIWLLIESISKIVDQELIDHITKESEHQPVQMMCLILKLPK</sequence>
<dbReference type="HOGENOM" id="CLU_3272391_0_0_9"/>
<evidence type="ECO:0000313" key="2">
    <source>
        <dbReference type="Proteomes" id="UP000002164"/>
    </source>
</evidence>
<reference evidence="1 2" key="1">
    <citation type="journal article" date="2008" name="J. Bacteriol.">
        <title>Complete genome sequence of the mosquitocidal bacterium Bacillus sphaericus C3-41 and comparison with those of closely related Bacillus species.</title>
        <authorList>
            <person name="Hu X."/>
            <person name="Fan W."/>
            <person name="Han B."/>
            <person name="Liu H."/>
            <person name="Zheng D."/>
            <person name="Li Q."/>
            <person name="Dong W."/>
            <person name="Yan J."/>
            <person name="Gao M."/>
            <person name="Berry C."/>
            <person name="Yuan Z."/>
        </authorList>
    </citation>
    <scope>NUCLEOTIDE SEQUENCE [LARGE SCALE GENOMIC DNA]</scope>
    <source>
        <strain evidence="1 2">C3-41</strain>
    </source>
</reference>
<evidence type="ECO:0000313" key="1">
    <source>
        <dbReference type="EMBL" id="ACA38677.1"/>
    </source>
</evidence>
<accession>B1HMA5</accession>
<name>B1HMA5_LYSSC</name>
<dbReference type="KEGG" id="lsp:Bsph_1065"/>
<proteinExistence type="predicted"/>
<protein>
    <submittedName>
        <fullName evidence="1">Uncharacterized protein</fullName>
    </submittedName>
</protein>